<comment type="caution">
    <text evidence="5">The sequence shown here is derived from an EMBL/GenBank/DDBJ whole genome shotgun (WGS) entry which is preliminary data.</text>
</comment>
<feature type="domain" description="Retrovirus-related Pol polyprotein from transposon TNT 1-94-like beta-barrel" evidence="4">
    <location>
        <begin position="590"/>
        <end position="637"/>
    </location>
</feature>
<evidence type="ECO:0000259" key="2">
    <source>
        <dbReference type="Pfam" id="PF07727"/>
    </source>
</evidence>
<dbReference type="InterPro" id="IPR025315">
    <property type="entry name" value="DUF4220"/>
</dbReference>
<feature type="domain" description="DUF4220" evidence="3">
    <location>
        <begin position="54"/>
        <end position="329"/>
    </location>
</feature>
<accession>A0AAV5LNM6</accession>
<gene>
    <name evidence="5" type="ORF">SLEP1_g46132</name>
</gene>
<evidence type="ECO:0000313" key="6">
    <source>
        <dbReference type="Proteomes" id="UP001054252"/>
    </source>
</evidence>
<sequence>MTSNVTEAPLGMENPIVMRLGHIKVSMLVMAFATFVLLSQDLPGVEAAGKMFRDELLSLWGGFVLIVFGQVDSFSAYSPEDNEQWKRYSGIISLQSFSVAGMIGLYTETTKYRSLALPIVVFMTIEADEKIAALKMAARSSLAENTKLISAFTASEHRISIVGEPDPIQMNGLQLFRHWRSFRDVQGGATTIPDSTERRQRRRDYERALRVVEVELCFLFDLFYTKCAVIFKEGQGLRKRKILNTLFLVGFGVFLTVKFLIQYKPSPHELNLITTGGVNLDKRVTVILIVGILFMAIAQSLFLIMSDWAMVLLICNYVRGIYDDGAPRQGRTGCSKIELLEEVKKAVILNLRTVNGRKLSNGKKSLRQNNLRDELFWACRLETPTHVILVWHIATSLCKIATRPKSLRNGDFVVDTRLSDYCAYLVAFGPRLTSDSAIDSEFIFNEVLKDARGILKGCQSDRDNLFPTDSMASKNYIQPSIPHLDGHHYDHWSMLMENFLRSKEYWIVVEVGVPKPTASADNAQMVKIKKEKLKDLKAKNYLFQATDRAILETILNKGESSNFVEHNEKNDDSSLFMVCHPKEVSKKNVWYLDIDCSNHTCGDKSVFSDLDEFFQDKVKFGDNSTIVVKRRGKLQKKGYEILIKDGVCQVFHSTLGLIAKVKMTGNRHLYFGGLKALYQKKMVNGLPHFDSPSKICEICMTKSEALVAFKNFKVLVENEAGRSVKVLHTDHGDLPEWHKTNGVKWIYKTKLKENGKVDKFKARLVAKGYKQEFGTDYQEVFAPVVRMDTIRLVIALAAQNSWSIYQHKTIACNPLPQSSLSGKGLQVRVWH</sequence>
<evidence type="ECO:0000256" key="1">
    <source>
        <dbReference type="SAM" id="Phobius"/>
    </source>
</evidence>
<keyword evidence="6" id="KW-1185">Reference proteome</keyword>
<dbReference type="Pfam" id="PF22936">
    <property type="entry name" value="Pol_BBD"/>
    <property type="match status" value="1"/>
</dbReference>
<dbReference type="InterPro" id="IPR054722">
    <property type="entry name" value="PolX-like_BBD"/>
</dbReference>
<evidence type="ECO:0008006" key="7">
    <source>
        <dbReference type="Google" id="ProtNLM"/>
    </source>
</evidence>
<dbReference type="AlphaFoldDB" id="A0AAV5LNM6"/>
<dbReference type="Pfam" id="PF13968">
    <property type="entry name" value="DUF4220"/>
    <property type="match status" value="1"/>
</dbReference>
<keyword evidence="1" id="KW-0472">Membrane</keyword>
<feature type="transmembrane region" description="Helical" evidence="1">
    <location>
        <begin position="20"/>
        <end position="38"/>
    </location>
</feature>
<feature type="transmembrane region" description="Helical" evidence="1">
    <location>
        <begin position="59"/>
        <end position="76"/>
    </location>
</feature>
<keyword evidence="1" id="KW-1133">Transmembrane helix</keyword>
<feature type="transmembrane region" description="Helical" evidence="1">
    <location>
        <begin position="242"/>
        <end position="263"/>
    </location>
</feature>
<feature type="transmembrane region" description="Helical" evidence="1">
    <location>
        <begin position="283"/>
        <end position="304"/>
    </location>
</feature>
<dbReference type="EMBL" id="BPVZ01000127">
    <property type="protein sequence ID" value="GKV38197.1"/>
    <property type="molecule type" value="Genomic_DNA"/>
</dbReference>
<evidence type="ECO:0000259" key="3">
    <source>
        <dbReference type="Pfam" id="PF13968"/>
    </source>
</evidence>
<dbReference type="PANTHER" id="PTHR31325">
    <property type="entry name" value="OS01G0798800 PROTEIN-RELATED"/>
    <property type="match status" value="1"/>
</dbReference>
<proteinExistence type="predicted"/>
<feature type="transmembrane region" description="Helical" evidence="1">
    <location>
        <begin position="88"/>
        <end position="107"/>
    </location>
</feature>
<evidence type="ECO:0000313" key="5">
    <source>
        <dbReference type="EMBL" id="GKV38197.1"/>
    </source>
</evidence>
<keyword evidence="1" id="KW-0812">Transmembrane</keyword>
<organism evidence="5 6">
    <name type="scientific">Rubroshorea leprosula</name>
    <dbReference type="NCBI Taxonomy" id="152421"/>
    <lineage>
        <taxon>Eukaryota</taxon>
        <taxon>Viridiplantae</taxon>
        <taxon>Streptophyta</taxon>
        <taxon>Embryophyta</taxon>
        <taxon>Tracheophyta</taxon>
        <taxon>Spermatophyta</taxon>
        <taxon>Magnoliopsida</taxon>
        <taxon>eudicotyledons</taxon>
        <taxon>Gunneridae</taxon>
        <taxon>Pentapetalae</taxon>
        <taxon>rosids</taxon>
        <taxon>malvids</taxon>
        <taxon>Malvales</taxon>
        <taxon>Dipterocarpaceae</taxon>
        <taxon>Rubroshorea</taxon>
    </lineage>
</organism>
<feature type="domain" description="Reverse transcriptase Ty1/copia-type" evidence="2">
    <location>
        <begin position="733"/>
        <end position="806"/>
    </location>
</feature>
<dbReference type="Proteomes" id="UP001054252">
    <property type="component" value="Unassembled WGS sequence"/>
</dbReference>
<reference evidence="5 6" key="1">
    <citation type="journal article" date="2021" name="Commun. Biol.">
        <title>The genome of Shorea leprosula (Dipterocarpaceae) highlights the ecological relevance of drought in aseasonal tropical rainforests.</title>
        <authorList>
            <person name="Ng K.K.S."/>
            <person name="Kobayashi M.J."/>
            <person name="Fawcett J.A."/>
            <person name="Hatakeyama M."/>
            <person name="Paape T."/>
            <person name="Ng C.H."/>
            <person name="Ang C.C."/>
            <person name="Tnah L.H."/>
            <person name="Lee C.T."/>
            <person name="Nishiyama T."/>
            <person name="Sese J."/>
            <person name="O'Brien M.J."/>
            <person name="Copetti D."/>
            <person name="Mohd Noor M.I."/>
            <person name="Ong R.C."/>
            <person name="Putra M."/>
            <person name="Sireger I.Z."/>
            <person name="Indrioko S."/>
            <person name="Kosugi Y."/>
            <person name="Izuno A."/>
            <person name="Isagi Y."/>
            <person name="Lee S.L."/>
            <person name="Shimizu K.K."/>
        </authorList>
    </citation>
    <scope>NUCLEOTIDE SEQUENCE [LARGE SCALE GENOMIC DNA]</scope>
    <source>
        <strain evidence="5">214</strain>
    </source>
</reference>
<protein>
    <recommendedName>
        <fullName evidence="7">Reverse transcriptase Ty1/copia-type domain-containing protein</fullName>
    </recommendedName>
</protein>
<dbReference type="Pfam" id="PF07727">
    <property type="entry name" value="RVT_2"/>
    <property type="match status" value="1"/>
</dbReference>
<name>A0AAV5LNM6_9ROSI</name>
<dbReference type="InterPro" id="IPR013103">
    <property type="entry name" value="RVT_2"/>
</dbReference>
<evidence type="ECO:0000259" key="4">
    <source>
        <dbReference type="Pfam" id="PF22936"/>
    </source>
</evidence>